<evidence type="ECO:0000256" key="11">
    <source>
        <dbReference type="ARBA" id="ARBA00023136"/>
    </source>
</evidence>
<feature type="domain" description="C2" evidence="15">
    <location>
        <begin position="985"/>
        <end position="1112"/>
    </location>
</feature>
<proteinExistence type="inferred from homology"/>
<dbReference type="FunFam" id="2.60.40.150:FF:000026">
    <property type="entry name" value="dysferlin isoform X2"/>
    <property type="match status" value="1"/>
</dbReference>
<feature type="compositionally biased region" description="Basic and acidic residues" evidence="13">
    <location>
        <begin position="972"/>
        <end position="985"/>
    </location>
</feature>
<evidence type="ECO:0000256" key="4">
    <source>
        <dbReference type="ARBA" id="ARBA00022475"/>
    </source>
</evidence>
<dbReference type="Pfam" id="PF08165">
    <property type="entry name" value="FerA"/>
    <property type="match status" value="1"/>
</dbReference>
<evidence type="ECO:0000256" key="9">
    <source>
        <dbReference type="ARBA" id="ARBA00022968"/>
    </source>
</evidence>
<dbReference type="SUPFAM" id="SSF49562">
    <property type="entry name" value="C2 domain (Calcium/lipid-binding domain, CaLB)"/>
    <property type="match status" value="6"/>
</dbReference>
<dbReference type="CDD" id="cd04037">
    <property type="entry name" value="C2E_Ferlin"/>
    <property type="match status" value="1"/>
</dbReference>
<feature type="region of interest" description="Disordered" evidence="13">
    <location>
        <begin position="1"/>
        <end position="81"/>
    </location>
</feature>
<comment type="subcellular location">
    <subcellularLocation>
        <location evidence="1">Cell membrane</location>
        <topology evidence="1">Single-pass type II membrane protein</topology>
    </subcellularLocation>
    <subcellularLocation>
        <location evidence="2">Cytoplasmic vesicle membrane</location>
        <topology evidence="2">Single-pass type II membrane protein</topology>
    </subcellularLocation>
</comment>
<feature type="transmembrane region" description="Helical" evidence="14">
    <location>
        <begin position="1874"/>
        <end position="1896"/>
    </location>
</feature>
<evidence type="ECO:0000256" key="13">
    <source>
        <dbReference type="SAM" id="MobiDB-lite"/>
    </source>
</evidence>
<dbReference type="CDD" id="cd04018">
    <property type="entry name" value="C2C_Ferlin"/>
    <property type="match status" value="1"/>
</dbReference>
<dbReference type="InterPro" id="IPR012560">
    <property type="entry name" value="Ferlin_A-domain"/>
</dbReference>
<dbReference type="PANTHER" id="PTHR12546">
    <property type="entry name" value="FER-1-LIKE"/>
    <property type="match status" value="1"/>
</dbReference>
<evidence type="ECO:0000256" key="6">
    <source>
        <dbReference type="ARBA" id="ARBA00022723"/>
    </source>
</evidence>
<feature type="compositionally biased region" description="Basic and acidic residues" evidence="13">
    <location>
        <begin position="41"/>
        <end position="66"/>
    </location>
</feature>
<evidence type="ECO:0000256" key="12">
    <source>
        <dbReference type="ARBA" id="ARBA00023329"/>
    </source>
</evidence>
<organism evidence="16 17">
    <name type="scientific">Exaiptasia diaphana</name>
    <name type="common">Tropical sea anemone</name>
    <name type="synonym">Aiptasia pulchella</name>
    <dbReference type="NCBI Taxonomy" id="2652724"/>
    <lineage>
        <taxon>Eukaryota</taxon>
        <taxon>Metazoa</taxon>
        <taxon>Cnidaria</taxon>
        <taxon>Anthozoa</taxon>
        <taxon>Hexacorallia</taxon>
        <taxon>Actiniaria</taxon>
        <taxon>Aiptasiidae</taxon>
        <taxon>Exaiptasia</taxon>
    </lineage>
</organism>
<dbReference type="InterPro" id="IPR037724">
    <property type="entry name" value="C2E_Ferlin"/>
</dbReference>
<evidence type="ECO:0000256" key="8">
    <source>
        <dbReference type="ARBA" id="ARBA00022837"/>
    </source>
</evidence>
<dbReference type="CDD" id="cd04011">
    <property type="entry name" value="C2B_Ferlin"/>
    <property type="match status" value="1"/>
</dbReference>
<feature type="compositionally biased region" description="Pro residues" evidence="13">
    <location>
        <begin position="12"/>
        <end position="39"/>
    </location>
</feature>
<dbReference type="SMART" id="SM01201">
    <property type="entry name" value="FerB"/>
    <property type="match status" value="1"/>
</dbReference>
<feature type="region of interest" description="Disordered" evidence="13">
    <location>
        <begin position="963"/>
        <end position="985"/>
    </location>
</feature>
<feature type="domain" description="C2" evidence="15">
    <location>
        <begin position="231"/>
        <end position="366"/>
    </location>
</feature>
<keyword evidence="7" id="KW-0677">Repeat</keyword>
<dbReference type="Pfam" id="PF08150">
    <property type="entry name" value="FerB"/>
    <property type="match status" value="1"/>
</dbReference>
<dbReference type="GO" id="GO:0007009">
    <property type="term" value="P:plasma membrane organization"/>
    <property type="evidence" value="ECO:0007669"/>
    <property type="project" value="TreeGrafter"/>
</dbReference>
<feature type="domain" description="C2" evidence="15">
    <location>
        <begin position="1145"/>
        <end position="1270"/>
    </location>
</feature>
<dbReference type="SMART" id="SM00693">
    <property type="entry name" value="DysFN"/>
    <property type="match status" value="2"/>
</dbReference>
<dbReference type="Pfam" id="PF08151">
    <property type="entry name" value="FerI"/>
    <property type="match status" value="1"/>
</dbReference>
<dbReference type="InterPro" id="IPR037723">
    <property type="entry name" value="C2D_Ferlin"/>
</dbReference>
<evidence type="ECO:0000256" key="2">
    <source>
        <dbReference type="ARBA" id="ARBA00004483"/>
    </source>
</evidence>
<evidence type="ECO:0000313" key="16">
    <source>
        <dbReference type="EnsemblMetazoa" id="XP_020906610.2"/>
    </source>
</evidence>
<dbReference type="CDD" id="cd08374">
    <property type="entry name" value="C2F_Ferlin"/>
    <property type="match status" value="1"/>
</dbReference>
<dbReference type="SMART" id="SM01200">
    <property type="entry name" value="FerA"/>
    <property type="match status" value="1"/>
</dbReference>
<name>A0A913XL85_EXADI</name>
<evidence type="ECO:0000313" key="17">
    <source>
        <dbReference type="Proteomes" id="UP000887567"/>
    </source>
</evidence>
<sequence>MEEAPADTTPSETPPPSTPAAAPPPPAEIQPPPPPPPASEPIKEASDKKESVQEKEGDSPGHDDRPAFQTTREPSIERSKLPTNKAIDFQVRVRVVEGRNISGSNISPVVKVTVSNQVRQTRVKKSTNKPFFDEIFFFNFKIIASELFDQTITFEIFNSRKLRSNAMIGTFSSDVGFFYDQKDHSVIRRWLLLTDPEDIMAGPKGYLKVTVMVLGPGDEAPEVSESAGQDDEDDLEENLLQPAGVMLRPAAFSLKVYKLEDIPQMDSAFSESLKKVFNVGEKAKALVDPYFMMTFAGKQSKSKYINNDDNPEINQELSVKFQMPSMCEKIKLQIWDWDKIGSDDLVGTSYIPLNAISGQGDKELGYLPLFGPCFVNFYGSTREYSTLPDECEILNEGIGEGVAYRGRALVELETKVTGEMETGVEEIEDDDVVLIQSCLRRRKFKLFGCFLEATMIACKDIPIQFEISIGNYGNRLDSSVAPSSSSTPSSNAVFDGSYYYYLPWGSKKPCCSVDSHWEDMLFRLYSMNILLDLCERVEGKIERIKIGMKENLSKPEIASLIMGLLEELIAACSNIRTGLPEIKKGPGITQLDFKKREVRISELTSIEKEASHLRESATDIDEAIHDIEHFLQKLRALAVEPQNNIPDVIIWMLSGTKRIAYHRIPANEILYSHEVKKRGKNCGRMQNVFMKYPGEKQFDFEDHPEVPCQISVIMWLGLENDQEAWVHRSDMEGKFEVFAETYENQMKFLGKWTTKGLMRPSWSDAEGTVKLLKENFVAPRGWRWEGDWVVSPETSTAYDSDTGHKTFLDDVYECESRLPGDNWSAAKEVWTDIYGNKCEPPSKLECPEGWKWTMEWTVDLNRAVDENGWEYSVDHTSGSYIAVEKMYHLYRRRRIVRSRTLKITSQQSTETEEIADMLEEGGWEYAITFTSQFHSKERTADMVRRRRWHRLILQDDPRAPAIFRRSGIPASEDQKKKKEKEKADSADVPRMIMTYEAEPHKYQLRVYLFQGRDLLPADADGLSDPYARVIFQNQSQVTRCIHRTLCPTWDQTLVFDNVNIYGSTELIEKNPPQVVIELFDKDEVGKDEFMGRCIANPIVKLKGAGPPAPRLLWVQVFKGKSEAGEILAAFELFLNEGTDLPFMPPMNESYFIVPSGIRPVQQRTAIEVLCWGVRNMKKYQLANVTSPSVEFECGGHVIQSEVIKNTQKTPNFENPLFFFDVMLPKEELYIPPMNIKVRDNRSFGRCPVVGVHCLKSLQPYRYDTPKDDTIEGEDTIDASSRESSYDLSIKEEKKKSKQLTFDWWSKYYASIGAHDKAEGYVEDGNDILIMYNTELERVEHFKRFQDFIVTFPLYRGKVKDVDDLTDVGEFKGTFRVYPLPNDPGSAPPPKMIHSLPQSQPVECVIRVYVIKAIDLQPMDPNGLADPYVVISLGKKKIKDQDNYIANTLNPTFGKMFEMTALIPIAKDLEISIVDYDLIGSDEEIGKTTIDLENRYLTRFRATCGLPQSYYTSGVNKWRDSQTPKQILEKYCQVSGYQPPKFRGNSRLLVDGKLYSLDEFEEGNSINQNLGPADERLALHVLNCHPLVPEHIETRPLYSSLQPDIEQGKVQLWVDIFPKELGPPGPPFDVSPRIPQDYELRVIIWNTSDVILEETNIMGEAMSDIYVKGWIAGIDDSQKTDVHFRSLDGTGNFNWRFLFPFLFVPAEKVMVVRKKRHLWSLDMTESRMPPRLVIQIWDNDIFSPDDFLGQLELVLTHMPRPTKSAKKCTLEAMNMDSAKKGKPRETVSLFDMKRVYGWWPCVGEGEEELEITGKVEMTLEVLPSNEVSEKPAGKGRSDPNLNPTLDPPNRPATSFFWFSSPFKSLKYIIWRRYKWYFIGFIVTVCLLALLVLFIYAMPGYTVKKIFNV</sequence>
<dbReference type="InterPro" id="IPR012968">
    <property type="entry name" value="FerIin_dom"/>
</dbReference>
<evidence type="ECO:0000256" key="5">
    <source>
        <dbReference type="ARBA" id="ARBA00022692"/>
    </source>
</evidence>
<dbReference type="GO" id="GO:0061025">
    <property type="term" value="P:membrane fusion"/>
    <property type="evidence" value="ECO:0007669"/>
    <property type="project" value="TreeGrafter"/>
</dbReference>
<dbReference type="SMART" id="SM01202">
    <property type="entry name" value="FerI"/>
    <property type="match status" value="1"/>
</dbReference>
<dbReference type="Gene3D" id="2.60.40.150">
    <property type="entry name" value="C2 domain"/>
    <property type="match status" value="5"/>
</dbReference>
<dbReference type="InterPro" id="IPR037722">
    <property type="entry name" value="C2C_Ferlin"/>
</dbReference>
<dbReference type="GO" id="GO:0046872">
    <property type="term" value="F:metal ion binding"/>
    <property type="evidence" value="ECO:0007669"/>
    <property type="project" value="UniProtKB-KW"/>
</dbReference>
<feature type="compositionally biased region" description="Low complexity" evidence="13">
    <location>
        <begin position="1"/>
        <end position="11"/>
    </location>
</feature>
<evidence type="ECO:0000259" key="15">
    <source>
        <dbReference type="PROSITE" id="PS50004"/>
    </source>
</evidence>
<dbReference type="InterPro" id="IPR037720">
    <property type="entry name" value="C2B_Ferlin"/>
</dbReference>
<evidence type="ECO:0000256" key="14">
    <source>
        <dbReference type="SAM" id="Phobius"/>
    </source>
</evidence>
<dbReference type="Pfam" id="PF16165">
    <property type="entry name" value="Ferlin_C"/>
    <property type="match status" value="1"/>
</dbReference>
<keyword evidence="11 14" id="KW-0472">Membrane</keyword>
<feature type="domain" description="C2" evidence="15">
    <location>
        <begin position="1386"/>
        <end position="1504"/>
    </location>
</feature>
<keyword evidence="10 14" id="KW-1133">Transmembrane helix</keyword>
<dbReference type="RefSeq" id="XP_020906610.2">
    <property type="nucleotide sequence ID" value="XM_021050951.2"/>
</dbReference>
<keyword evidence="17" id="KW-1185">Reference proteome</keyword>
<dbReference type="InterPro" id="IPR037721">
    <property type="entry name" value="Ferlin"/>
</dbReference>
<dbReference type="CDD" id="cd04017">
    <property type="entry name" value="C2D_Ferlin"/>
    <property type="match status" value="1"/>
</dbReference>
<dbReference type="InterPro" id="IPR000008">
    <property type="entry name" value="C2_dom"/>
</dbReference>
<dbReference type="EnsemblMetazoa" id="XM_021050951.2">
    <property type="protein sequence ID" value="XP_020906610.2"/>
    <property type="gene ID" value="LOC110244702"/>
</dbReference>
<feature type="domain" description="C2" evidence="15">
    <location>
        <begin position="72"/>
        <end position="191"/>
    </location>
</feature>
<dbReference type="PANTHER" id="PTHR12546:SF33">
    <property type="entry name" value="SPERM VESICLE FUSION PROTEIN FER-1"/>
    <property type="match status" value="1"/>
</dbReference>
<dbReference type="SMART" id="SM00239">
    <property type="entry name" value="C2"/>
    <property type="match status" value="6"/>
</dbReference>
<keyword evidence="4" id="KW-1003">Cell membrane</keyword>
<reference evidence="16" key="1">
    <citation type="submission" date="2022-11" db="UniProtKB">
        <authorList>
            <consortium name="EnsemblMetazoa"/>
        </authorList>
    </citation>
    <scope>IDENTIFICATION</scope>
</reference>
<evidence type="ECO:0000256" key="7">
    <source>
        <dbReference type="ARBA" id="ARBA00022737"/>
    </source>
</evidence>
<dbReference type="OMA" id="KHCGRTQ"/>
<keyword evidence="5 14" id="KW-0812">Transmembrane</keyword>
<feature type="domain" description="C2" evidence="15">
    <location>
        <begin position="1619"/>
        <end position="1768"/>
    </location>
</feature>
<keyword evidence="12" id="KW-0968">Cytoplasmic vesicle</keyword>
<dbReference type="Pfam" id="PF00168">
    <property type="entry name" value="C2"/>
    <property type="match status" value="6"/>
</dbReference>
<keyword evidence="8" id="KW-0106">Calcium</keyword>
<dbReference type="PROSITE" id="PS50004">
    <property type="entry name" value="C2"/>
    <property type="match status" value="6"/>
</dbReference>
<evidence type="ECO:0000256" key="3">
    <source>
        <dbReference type="ARBA" id="ARBA00007561"/>
    </source>
</evidence>
<dbReference type="InterPro" id="IPR006614">
    <property type="entry name" value="Peroxin/Ferlin"/>
</dbReference>
<dbReference type="Pfam" id="PF22901">
    <property type="entry name" value="dsrm_Ferlin"/>
    <property type="match status" value="1"/>
</dbReference>
<dbReference type="InterPro" id="IPR035892">
    <property type="entry name" value="C2_domain_sf"/>
</dbReference>
<dbReference type="InterPro" id="IPR037725">
    <property type="entry name" value="C2F_Ferlin"/>
</dbReference>
<accession>A0A913XL85</accession>
<dbReference type="Proteomes" id="UP000887567">
    <property type="component" value="Unplaced"/>
</dbReference>
<dbReference type="GeneID" id="110244702"/>
<dbReference type="InterPro" id="IPR055072">
    <property type="entry name" value="Ferlin_DSRM"/>
</dbReference>
<evidence type="ECO:0000256" key="1">
    <source>
        <dbReference type="ARBA" id="ARBA00004401"/>
    </source>
</evidence>
<dbReference type="GO" id="GO:0005886">
    <property type="term" value="C:plasma membrane"/>
    <property type="evidence" value="ECO:0007669"/>
    <property type="project" value="UniProtKB-SubCell"/>
</dbReference>
<dbReference type="SMART" id="SM00694">
    <property type="entry name" value="DysFC"/>
    <property type="match status" value="2"/>
</dbReference>
<dbReference type="InterPro" id="IPR012561">
    <property type="entry name" value="Ferlin_B-domain"/>
</dbReference>
<dbReference type="InterPro" id="IPR032362">
    <property type="entry name" value="Ferlin_C"/>
</dbReference>
<protein>
    <recommendedName>
        <fullName evidence="15">C2 domain-containing protein</fullName>
    </recommendedName>
</protein>
<dbReference type="OrthoDB" id="10059618at2759"/>
<dbReference type="GO" id="GO:0030659">
    <property type="term" value="C:cytoplasmic vesicle membrane"/>
    <property type="evidence" value="ECO:0007669"/>
    <property type="project" value="UniProtKB-SubCell"/>
</dbReference>
<keyword evidence="6" id="KW-0479">Metal-binding</keyword>
<comment type="similarity">
    <text evidence="3">Belongs to the ferlin family.</text>
</comment>
<keyword evidence="9" id="KW-0735">Signal-anchor</keyword>
<evidence type="ECO:0000256" key="10">
    <source>
        <dbReference type="ARBA" id="ARBA00022989"/>
    </source>
</evidence>
<dbReference type="KEGG" id="epa:110244702"/>